<protein>
    <recommendedName>
        <fullName evidence="2">CxC1-like cysteine cluster associated with KDZ transposases domain-containing protein</fullName>
    </recommendedName>
</protein>
<dbReference type="Pfam" id="PF18802">
    <property type="entry name" value="CxC1"/>
    <property type="match status" value="1"/>
</dbReference>
<dbReference type="GeneID" id="18930613"/>
<evidence type="ECO:0000313" key="3">
    <source>
        <dbReference type="EMBL" id="EGG02524.1"/>
    </source>
</evidence>
<dbReference type="VEuPathDB" id="FungiDB:MELLADRAFT_66338"/>
<dbReference type="PANTHER" id="PTHR33096:SF1">
    <property type="entry name" value="CXC1-LIKE CYSTEINE CLUSTER ASSOCIATED WITH KDZ TRANSPOSASES DOMAIN-CONTAINING PROTEIN"/>
    <property type="match status" value="1"/>
</dbReference>
<dbReference type="InParanoid" id="F4RYS7"/>
<feature type="compositionally biased region" description="Acidic residues" evidence="1">
    <location>
        <begin position="74"/>
        <end position="86"/>
    </location>
</feature>
<dbReference type="KEGG" id="mlr:MELLADRAFT_66338"/>
<feature type="compositionally biased region" description="Basic and acidic residues" evidence="1">
    <location>
        <begin position="28"/>
        <end position="40"/>
    </location>
</feature>
<dbReference type="AlphaFoldDB" id="F4RYS7"/>
<feature type="region of interest" description="Disordered" evidence="1">
    <location>
        <begin position="1"/>
        <end position="86"/>
    </location>
</feature>
<dbReference type="OrthoDB" id="2506814at2759"/>
<evidence type="ECO:0000256" key="1">
    <source>
        <dbReference type="SAM" id="MobiDB-lite"/>
    </source>
</evidence>
<organism evidence="4">
    <name type="scientific">Melampsora larici-populina (strain 98AG31 / pathotype 3-4-7)</name>
    <name type="common">Poplar leaf rust fungus</name>
    <dbReference type="NCBI Taxonomy" id="747676"/>
    <lineage>
        <taxon>Eukaryota</taxon>
        <taxon>Fungi</taxon>
        <taxon>Dikarya</taxon>
        <taxon>Basidiomycota</taxon>
        <taxon>Pucciniomycotina</taxon>
        <taxon>Pucciniomycetes</taxon>
        <taxon>Pucciniales</taxon>
        <taxon>Melampsoraceae</taxon>
        <taxon>Melampsora</taxon>
    </lineage>
</organism>
<evidence type="ECO:0000313" key="4">
    <source>
        <dbReference type="Proteomes" id="UP000001072"/>
    </source>
</evidence>
<keyword evidence="4" id="KW-1185">Reference proteome</keyword>
<dbReference type="EMBL" id="GL883130">
    <property type="protein sequence ID" value="EGG02524.1"/>
    <property type="molecule type" value="Genomic_DNA"/>
</dbReference>
<name>F4RYS7_MELLP</name>
<accession>F4RYS7</accession>
<reference evidence="4" key="1">
    <citation type="journal article" date="2011" name="Proc. Natl. Acad. Sci. U.S.A.">
        <title>Obligate biotrophy features unraveled by the genomic analysis of rust fungi.</title>
        <authorList>
            <person name="Duplessis S."/>
            <person name="Cuomo C.A."/>
            <person name="Lin Y.-C."/>
            <person name="Aerts A."/>
            <person name="Tisserant E."/>
            <person name="Veneault-Fourrey C."/>
            <person name="Joly D.L."/>
            <person name="Hacquard S."/>
            <person name="Amselem J."/>
            <person name="Cantarel B.L."/>
            <person name="Chiu R."/>
            <person name="Coutinho P.M."/>
            <person name="Feau N."/>
            <person name="Field M."/>
            <person name="Frey P."/>
            <person name="Gelhaye E."/>
            <person name="Goldberg J."/>
            <person name="Grabherr M.G."/>
            <person name="Kodira C.D."/>
            <person name="Kohler A."/>
            <person name="Kuees U."/>
            <person name="Lindquist E.A."/>
            <person name="Lucas S.M."/>
            <person name="Mago R."/>
            <person name="Mauceli E."/>
            <person name="Morin E."/>
            <person name="Murat C."/>
            <person name="Pangilinan J.L."/>
            <person name="Park R."/>
            <person name="Pearson M."/>
            <person name="Quesneville H."/>
            <person name="Rouhier N."/>
            <person name="Sakthikumar S."/>
            <person name="Salamov A.A."/>
            <person name="Schmutz J."/>
            <person name="Selles B."/>
            <person name="Shapiro H."/>
            <person name="Tanguay P."/>
            <person name="Tuskan G.A."/>
            <person name="Henrissat B."/>
            <person name="Van de Peer Y."/>
            <person name="Rouze P."/>
            <person name="Ellis J.G."/>
            <person name="Dodds P.N."/>
            <person name="Schein J.E."/>
            <person name="Zhong S."/>
            <person name="Hamelin R.C."/>
            <person name="Grigoriev I.V."/>
            <person name="Szabo L.J."/>
            <person name="Martin F."/>
        </authorList>
    </citation>
    <scope>NUCLEOTIDE SEQUENCE [LARGE SCALE GENOMIC DNA]</scope>
    <source>
        <strain evidence="4">98AG31 / pathotype 3-4-7</strain>
    </source>
</reference>
<gene>
    <name evidence="3" type="ORF">MELLADRAFT_66338</name>
</gene>
<dbReference type="InterPro" id="IPR041320">
    <property type="entry name" value="CxC1"/>
</dbReference>
<sequence>MPSQRLIRGLNHRPKQPKASTPLQRQLELSRIRDLAHAEASDAAISQGLNNPGGPHQPIGAVPDLPDPRNENMIPEEEPPKDEDEIDMNRFMPMPHEEFPEHHDLPEVPNDPILAGLRRQLHLADRLANENRWSWQYAIMLPTFLRRRLQTSNWGNQVNWNEDVRTPCTCSLRTERNVDLVDILSRRRVKISFCRNCDLSDPQRLLQMGYLAASPSRPRTAFSVRLMVHHYSQWIRFAIPTEGYCQALDDVLNNNSPEILTPKGHVRKNLSMLNSFEKPCD</sequence>
<evidence type="ECO:0000259" key="2">
    <source>
        <dbReference type="Pfam" id="PF18802"/>
    </source>
</evidence>
<proteinExistence type="predicted"/>
<feature type="domain" description="CxC1-like cysteine cluster associated with KDZ transposases" evidence="2">
    <location>
        <begin position="153"/>
        <end position="256"/>
    </location>
</feature>
<dbReference type="HOGENOM" id="CLU_094293_0_0_1"/>
<dbReference type="Proteomes" id="UP000001072">
    <property type="component" value="Unassembled WGS sequence"/>
</dbReference>
<dbReference type="PANTHER" id="PTHR33096">
    <property type="entry name" value="CXC2 DOMAIN-CONTAINING PROTEIN"/>
    <property type="match status" value="1"/>
</dbReference>
<dbReference type="RefSeq" id="XP_007414213.1">
    <property type="nucleotide sequence ID" value="XM_007414151.1"/>
</dbReference>